<sequence>MKKIVVVILSLFVLPACSESQENAVIEYCLDTLNVYSIVTKDQCLCFYNEVDNKFSSSEIDRMIQSSPIKKDSTLSREGIMFLTITHSSRCFE</sequence>
<reference evidence="2 3" key="1">
    <citation type="submission" date="2020-01" db="EMBL/GenBank/DDBJ databases">
        <title>The genomic epidemiology of tigecycline resistance gene tet(X) variants in a swine farm in China.</title>
        <authorList>
            <person name="Peng K."/>
            <person name="Li R."/>
        </authorList>
    </citation>
    <scope>NUCLEOTIDE SEQUENCE [LARGE SCALE GENOMIC DNA]</scope>
    <source>
        <strain evidence="2 3">ZN3</strain>
    </source>
</reference>
<organism evidence="2 3">
    <name type="scientific">Proteus vulgaris</name>
    <dbReference type="NCBI Taxonomy" id="585"/>
    <lineage>
        <taxon>Bacteria</taxon>
        <taxon>Pseudomonadati</taxon>
        <taxon>Pseudomonadota</taxon>
        <taxon>Gammaproteobacteria</taxon>
        <taxon>Enterobacterales</taxon>
        <taxon>Morganellaceae</taxon>
        <taxon>Proteus</taxon>
    </lineage>
</organism>
<dbReference type="AlphaFoldDB" id="A0A6G6SJB8"/>
<feature type="chain" id="PRO_5029004971" description="Lipoprotein" evidence="1">
    <location>
        <begin position="19"/>
        <end position="93"/>
    </location>
</feature>
<name>A0A6G6SJB8_PROVU</name>
<evidence type="ECO:0000313" key="2">
    <source>
        <dbReference type="EMBL" id="QIF93911.1"/>
    </source>
</evidence>
<dbReference type="Proteomes" id="UP000503287">
    <property type="component" value="Chromosome"/>
</dbReference>
<evidence type="ECO:0000313" key="3">
    <source>
        <dbReference type="Proteomes" id="UP000503287"/>
    </source>
</evidence>
<evidence type="ECO:0000256" key="1">
    <source>
        <dbReference type="SAM" id="SignalP"/>
    </source>
</evidence>
<protein>
    <recommendedName>
        <fullName evidence="4">Lipoprotein</fullName>
    </recommendedName>
</protein>
<accession>A0A6G6SJB8</accession>
<keyword evidence="3" id="KW-1185">Reference proteome</keyword>
<evidence type="ECO:0008006" key="4">
    <source>
        <dbReference type="Google" id="ProtNLM"/>
    </source>
</evidence>
<dbReference type="EMBL" id="CP047344">
    <property type="protein sequence ID" value="QIF93911.1"/>
    <property type="molecule type" value="Genomic_DNA"/>
</dbReference>
<gene>
    <name evidence="2" type="ORF">GTH24_08410</name>
</gene>
<proteinExistence type="predicted"/>
<keyword evidence="1" id="KW-0732">Signal</keyword>
<dbReference type="RefSeq" id="WP_072067979.1">
    <property type="nucleotide sequence ID" value="NZ_CP047344.1"/>
</dbReference>
<feature type="signal peptide" evidence="1">
    <location>
        <begin position="1"/>
        <end position="18"/>
    </location>
</feature>